<feature type="domain" description="Aminoglycoside phosphotransferase" evidence="1">
    <location>
        <begin position="55"/>
        <end position="335"/>
    </location>
</feature>
<accession>A0A165L020</accession>
<dbReference type="InterPro" id="IPR051678">
    <property type="entry name" value="AGP_Transferase"/>
</dbReference>
<reference evidence="2 3" key="1">
    <citation type="journal article" date="2016" name="Mol. Biol. Evol.">
        <title>Comparative Genomics of Early-Diverging Mushroom-Forming Fungi Provides Insights into the Origins of Lignocellulose Decay Capabilities.</title>
        <authorList>
            <person name="Nagy L.G."/>
            <person name="Riley R."/>
            <person name="Tritt A."/>
            <person name="Adam C."/>
            <person name="Daum C."/>
            <person name="Floudas D."/>
            <person name="Sun H."/>
            <person name="Yadav J.S."/>
            <person name="Pangilinan J."/>
            <person name="Larsson K.H."/>
            <person name="Matsuura K."/>
            <person name="Barry K."/>
            <person name="Labutti K."/>
            <person name="Kuo R."/>
            <person name="Ohm R.A."/>
            <person name="Bhattacharya S.S."/>
            <person name="Shirouzu T."/>
            <person name="Yoshinaga Y."/>
            <person name="Martin F.M."/>
            <person name="Grigoriev I.V."/>
            <person name="Hibbett D.S."/>
        </authorList>
    </citation>
    <scope>NUCLEOTIDE SEQUENCE [LARGE SCALE GENOMIC DNA]</scope>
    <source>
        <strain evidence="2 3">L-15889</strain>
    </source>
</reference>
<keyword evidence="3" id="KW-1185">Reference proteome</keyword>
<dbReference type="OrthoDB" id="2794642at2759"/>
<dbReference type="Proteomes" id="UP000076727">
    <property type="component" value="Unassembled WGS sequence"/>
</dbReference>
<sequence>MYQHSPYSTPTEDALDAAARTVASHKKCGVYVAQLIQATRTALRLHSSTKPSAVTVLGAGTFNKAFFIQFGSIAAVVRVPLDYLPAARDPIRLKSQIATLNFLQLHRPNVPVPRVLTAVLTGNNPAGAPYAISEFSSGTSLGMQEWFDMTAAKRDSLIDLLAAYWVRIAASTPFNTIGNIISDSVTISPQSRRGSGGTVSQGFRIMPMILQFPTGETECLDSSMEFCSGPTSLAEHWRYLIELRRREIARLYPDCDHSVIVKDGADNYHTLGKLMQCVDAVQHLADVAASMDPFEGKPMMALMHVDYACWRNVLLSEDRERIEGIVDWDDAVVVPRDLAALYPLELTLSARPRFTPINVRGSGGM</sequence>
<evidence type="ECO:0000313" key="2">
    <source>
        <dbReference type="EMBL" id="KZT63819.1"/>
    </source>
</evidence>
<dbReference type="AlphaFoldDB" id="A0A165L020"/>
<dbReference type="PANTHER" id="PTHR21310">
    <property type="entry name" value="AMINOGLYCOSIDE PHOSPHOTRANSFERASE-RELATED-RELATED"/>
    <property type="match status" value="1"/>
</dbReference>
<dbReference type="EMBL" id="KV429155">
    <property type="protein sequence ID" value="KZT63819.1"/>
    <property type="molecule type" value="Genomic_DNA"/>
</dbReference>
<proteinExistence type="predicted"/>
<dbReference type="PANTHER" id="PTHR21310:SF13">
    <property type="entry name" value="AMINOGLYCOSIDE PHOSPHOTRANSFERASE DOMAIN-CONTAINING PROTEIN"/>
    <property type="match status" value="1"/>
</dbReference>
<evidence type="ECO:0000259" key="1">
    <source>
        <dbReference type="Pfam" id="PF01636"/>
    </source>
</evidence>
<protein>
    <recommendedName>
        <fullName evidence="1">Aminoglycoside phosphotransferase domain-containing protein</fullName>
    </recommendedName>
</protein>
<dbReference type="InterPro" id="IPR011009">
    <property type="entry name" value="Kinase-like_dom_sf"/>
</dbReference>
<evidence type="ECO:0000313" key="3">
    <source>
        <dbReference type="Proteomes" id="UP000076727"/>
    </source>
</evidence>
<dbReference type="STRING" id="1314783.A0A165L020"/>
<dbReference type="Pfam" id="PF01636">
    <property type="entry name" value="APH"/>
    <property type="match status" value="1"/>
</dbReference>
<organism evidence="2 3">
    <name type="scientific">Daedalea quercina L-15889</name>
    <dbReference type="NCBI Taxonomy" id="1314783"/>
    <lineage>
        <taxon>Eukaryota</taxon>
        <taxon>Fungi</taxon>
        <taxon>Dikarya</taxon>
        <taxon>Basidiomycota</taxon>
        <taxon>Agaricomycotina</taxon>
        <taxon>Agaricomycetes</taxon>
        <taxon>Polyporales</taxon>
        <taxon>Fomitopsis</taxon>
    </lineage>
</organism>
<dbReference type="InterPro" id="IPR002575">
    <property type="entry name" value="Aminoglycoside_PTrfase"/>
</dbReference>
<name>A0A165L020_9APHY</name>
<dbReference type="SUPFAM" id="SSF56112">
    <property type="entry name" value="Protein kinase-like (PK-like)"/>
    <property type="match status" value="1"/>
</dbReference>
<gene>
    <name evidence="2" type="ORF">DAEQUDRAFT_815420</name>
</gene>